<dbReference type="OrthoDB" id="3269417at2759"/>
<feature type="region of interest" description="Disordered" evidence="1">
    <location>
        <begin position="582"/>
        <end position="631"/>
    </location>
</feature>
<sequence length="631" mass="72258">MHEFELGVWKNLFTHLIRLLYAMPDGPSLVAELDSRYRQVPRFGIDTIRRFATNASEMKKLSARDFEDLLQCAIPVFEGLFSLPDTDEHNSCILKLLYRLAEWHGYAKLRMHTDQTLDHLDMLTSQLGTLMRNFQQTTCTAFKTKELPREARHRHDQAISSGSKTSSSTPKLKAFNLNTYKWHSLGDYVPTIRLFGTTDIYSTQIAILQGESLHRLLKRMYTLTNKNGHERQLAQRYMRVARARAAARANRARQPRHFHLVRSGLSDPLGMVSMRVHHHTSWARRSPIDIPRFVGTQDPAMKDFYPKLQDHILGRLQHRIFDGDDHHDFTDADRNTVYVLNNALYATKTLRVNYTTYDVRRDYNTVNPLTTPFVLMRAPDSGLAHPYWYCKVIGIFHARAYRSLLTGTTPPVAMEILWVRWMGIVPERPGDIEAAQLPQVGFVPEDDPYAFGFLDPAQVIRASHLIPRFAGGRTNDLLSTQKPTAARLFDETDDWKSYYVDIFADRDMLMRYVGGGVGHLDCAISSFDSVPPHAEPPTLPTITPLQPSAPNATNEAEEDIDLEDINETDVVVDDGDDEVTEINMENDLEEPEFYYDEDYGTGGEEEEEIEDESDCNSQLDDNDFDIHAYSY</sequence>
<comment type="caution">
    <text evidence="2">The sequence shown here is derived from an EMBL/GenBank/DDBJ whole genome shotgun (WGS) entry which is preliminary data.</text>
</comment>
<keyword evidence="3" id="KW-1185">Reference proteome</keyword>
<dbReference type="RefSeq" id="XP_037217991.1">
    <property type="nucleotide sequence ID" value="XM_037364749.1"/>
</dbReference>
<evidence type="ECO:0000313" key="2">
    <source>
        <dbReference type="EMBL" id="KAF7298603.1"/>
    </source>
</evidence>
<evidence type="ECO:0000256" key="1">
    <source>
        <dbReference type="SAM" id="MobiDB-lite"/>
    </source>
</evidence>
<proteinExistence type="predicted"/>
<reference evidence="2" key="1">
    <citation type="submission" date="2020-05" db="EMBL/GenBank/DDBJ databases">
        <title>Mycena genomes resolve the evolution of fungal bioluminescence.</title>
        <authorList>
            <person name="Tsai I.J."/>
        </authorList>
    </citation>
    <scope>NUCLEOTIDE SEQUENCE</scope>
    <source>
        <strain evidence="2">171206Taipei</strain>
    </source>
</reference>
<name>A0A8H6SFJ6_9AGAR</name>
<accession>A0A8H6SFJ6</accession>
<feature type="compositionally biased region" description="Acidic residues" evidence="1">
    <location>
        <begin position="582"/>
        <end position="614"/>
    </location>
</feature>
<dbReference type="EMBL" id="JACAZF010000007">
    <property type="protein sequence ID" value="KAF7298603.1"/>
    <property type="molecule type" value="Genomic_DNA"/>
</dbReference>
<evidence type="ECO:0000313" key="3">
    <source>
        <dbReference type="Proteomes" id="UP000636479"/>
    </source>
</evidence>
<organism evidence="2 3">
    <name type="scientific">Mycena indigotica</name>
    <dbReference type="NCBI Taxonomy" id="2126181"/>
    <lineage>
        <taxon>Eukaryota</taxon>
        <taxon>Fungi</taxon>
        <taxon>Dikarya</taxon>
        <taxon>Basidiomycota</taxon>
        <taxon>Agaricomycotina</taxon>
        <taxon>Agaricomycetes</taxon>
        <taxon>Agaricomycetidae</taxon>
        <taxon>Agaricales</taxon>
        <taxon>Marasmiineae</taxon>
        <taxon>Mycenaceae</taxon>
        <taxon>Mycena</taxon>
    </lineage>
</organism>
<dbReference type="AlphaFoldDB" id="A0A8H6SFJ6"/>
<dbReference type="Proteomes" id="UP000636479">
    <property type="component" value="Unassembled WGS sequence"/>
</dbReference>
<dbReference type="GeneID" id="59347265"/>
<protein>
    <submittedName>
        <fullName evidence="2">Uncharacterized protein</fullName>
    </submittedName>
</protein>
<gene>
    <name evidence="2" type="ORF">MIND_00807400</name>
</gene>